<keyword evidence="2" id="KW-0812">Transmembrane</keyword>
<comment type="caution">
    <text evidence="3">The sequence shown here is derived from an EMBL/GenBank/DDBJ whole genome shotgun (WGS) entry which is preliminary data.</text>
</comment>
<evidence type="ECO:0000256" key="1">
    <source>
        <dbReference type="SAM" id="MobiDB-lite"/>
    </source>
</evidence>
<accession>A0A4T0WXL3</accession>
<feature type="transmembrane region" description="Helical" evidence="2">
    <location>
        <begin position="23"/>
        <end position="41"/>
    </location>
</feature>
<dbReference type="OrthoDB" id="2093409at2759"/>
<gene>
    <name evidence="3" type="ORF">CANINC_004036</name>
</gene>
<feature type="region of interest" description="Disordered" evidence="1">
    <location>
        <begin position="55"/>
        <end position="76"/>
    </location>
</feature>
<keyword evidence="4" id="KW-1185">Reference proteome</keyword>
<feature type="compositionally biased region" description="Basic residues" evidence="1">
    <location>
        <begin position="67"/>
        <end position="76"/>
    </location>
</feature>
<dbReference type="AlphaFoldDB" id="A0A4T0WXL3"/>
<organism evidence="3 4">
    <name type="scientific">Pichia inconspicua</name>
    <dbReference type="NCBI Taxonomy" id="52247"/>
    <lineage>
        <taxon>Eukaryota</taxon>
        <taxon>Fungi</taxon>
        <taxon>Dikarya</taxon>
        <taxon>Ascomycota</taxon>
        <taxon>Saccharomycotina</taxon>
        <taxon>Pichiomycetes</taxon>
        <taxon>Pichiales</taxon>
        <taxon>Pichiaceae</taxon>
        <taxon>Pichia</taxon>
    </lineage>
</organism>
<dbReference type="STRING" id="52247.A0A4T0WXL3"/>
<dbReference type="EMBL" id="SELW01000636">
    <property type="protein sequence ID" value="TID17272.1"/>
    <property type="molecule type" value="Genomic_DNA"/>
</dbReference>
<dbReference type="PANTHER" id="PTHR38488:SF1">
    <property type="entry name" value="OXIDOREDUCTASE 9.5 KDA SUBUNIT, PUTATIVE (AFU_ORTHOLOGUE AFUA_5G08980)-RELATED"/>
    <property type="match status" value="1"/>
</dbReference>
<sequence length="76" mass="9018">MSYPVYFKEPIRWLRYQAHNKPHLFYSGFIAFMGPVFLFAVTPLRRKFLYADAEPLPLDGYPIPNTPRKHPQGYED</sequence>
<evidence type="ECO:0000313" key="4">
    <source>
        <dbReference type="Proteomes" id="UP000307173"/>
    </source>
</evidence>
<protein>
    <recommendedName>
        <fullName evidence="5">NADH-ubiquinone oxidoreductase 9.5 kDa subunit</fullName>
    </recommendedName>
</protein>
<name>A0A4T0WXL3_9ASCO</name>
<dbReference type="PANTHER" id="PTHR38488">
    <property type="entry name" value="OXIDOREDUCTASE 9.5 KDA SUBUNIT, PUTATIVE (AFU_ORTHOLOGUE AFUA_5G08980)-RELATED"/>
    <property type="match status" value="1"/>
</dbReference>
<dbReference type="InterPro" id="IPR039961">
    <property type="entry name" value="Nuo9.5"/>
</dbReference>
<keyword evidence="2" id="KW-1133">Transmembrane helix</keyword>
<evidence type="ECO:0000256" key="2">
    <source>
        <dbReference type="SAM" id="Phobius"/>
    </source>
</evidence>
<dbReference type="Proteomes" id="UP000307173">
    <property type="component" value="Unassembled WGS sequence"/>
</dbReference>
<evidence type="ECO:0008006" key="5">
    <source>
        <dbReference type="Google" id="ProtNLM"/>
    </source>
</evidence>
<proteinExistence type="predicted"/>
<keyword evidence="2" id="KW-0472">Membrane</keyword>
<reference evidence="3 4" key="1">
    <citation type="journal article" date="2019" name="Front. Genet.">
        <title>Whole-Genome Sequencing of the Opportunistic Yeast Pathogen Candida inconspicua Uncovers Its Hybrid Origin.</title>
        <authorList>
            <person name="Mixao V."/>
            <person name="Hansen A.P."/>
            <person name="Saus E."/>
            <person name="Boekhout T."/>
            <person name="Lass-Florl C."/>
            <person name="Gabaldon T."/>
        </authorList>
    </citation>
    <scope>NUCLEOTIDE SEQUENCE [LARGE SCALE GENOMIC DNA]</scope>
    <source>
        <strain evidence="3 4">CBS 180</strain>
    </source>
</reference>
<evidence type="ECO:0000313" key="3">
    <source>
        <dbReference type="EMBL" id="TID17272.1"/>
    </source>
</evidence>
<dbReference type="CDD" id="cd22903">
    <property type="entry name" value="NI9M"/>
    <property type="match status" value="1"/>
</dbReference>